<keyword evidence="12" id="KW-1185">Reference proteome</keyword>
<dbReference type="InterPro" id="IPR036873">
    <property type="entry name" value="Rhodanese-like_dom_sf"/>
</dbReference>
<proteinExistence type="inferred from homology"/>
<dbReference type="EMBL" id="VIKS01000010">
    <property type="protein sequence ID" value="TQV86379.1"/>
    <property type="molecule type" value="Genomic_DNA"/>
</dbReference>
<dbReference type="Pfam" id="PF00581">
    <property type="entry name" value="Rhodanese"/>
    <property type="match status" value="1"/>
</dbReference>
<dbReference type="Pfam" id="PF00266">
    <property type="entry name" value="Aminotran_5"/>
    <property type="match status" value="1"/>
</dbReference>
<dbReference type="PANTHER" id="PTHR11601:SF34">
    <property type="entry name" value="CYSTEINE DESULFURASE"/>
    <property type="match status" value="1"/>
</dbReference>
<keyword evidence="5" id="KW-0663">Pyridoxal phosphate</keyword>
<dbReference type="Gene3D" id="3.90.1150.10">
    <property type="entry name" value="Aspartate Aminotransferase, domain 1"/>
    <property type="match status" value="1"/>
</dbReference>
<dbReference type="RefSeq" id="WP_142932302.1">
    <property type="nucleotide sequence ID" value="NZ_ML660166.1"/>
</dbReference>
<dbReference type="AlphaFoldDB" id="A0A545UAB0"/>
<dbReference type="InterPro" id="IPR000192">
    <property type="entry name" value="Aminotrans_V_dom"/>
</dbReference>
<evidence type="ECO:0000256" key="8">
    <source>
        <dbReference type="ARBA" id="ARBA00050776"/>
    </source>
</evidence>
<evidence type="ECO:0000256" key="6">
    <source>
        <dbReference type="ARBA" id="ARBA00023004"/>
    </source>
</evidence>
<dbReference type="GO" id="GO:0051536">
    <property type="term" value="F:iron-sulfur cluster binding"/>
    <property type="evidence" value="ECO:0007669"/>
    <property type="project" value="UniProtKB-KW"/>
</dbReference>
<keyword evidence="7" id="KW-0411">Iron-sulfur</keyword>
<evidence type="ECO:0000256" key="3">
    <source>
        <dbReference type="ARBA" id="ARBA00012239"/>
    </source>
</evidence>
<dbReference type="InterPro" id="IPR015421">
    <property type="entry name" value="PyrdxlP-dep_Trfase_major"/>
</dbReference>
<evidence type="ECO:0000256" key="2">
    <source>
        <dbReference type="ARBA" id="ARBA00006490"/>
    </source>
</evidence>
<dbReference type="PANTHER" id="PTHR11601">
    <property type="entry name" value="CYSTEINE DESULFURYLASE FAMILY MEMBER"/>
    <property type="match status" value="1"/>
</dbReference>
<protein>
    <recommendedName>
        <fullName evidence="3">cysteine desulfurase</fullName>
        <ecNumber evidence="3">2.8.1.7</ecNumber>
    </recommendedName>
</protein>
<dbReference type="Gene3D" id="3.40.250.10">
    <property type="entry name" value="Rhodanese-like domain"/>
    <property type="match status" value="1"/>
</dbReference>
<dbReference type="Gene3D" id="1.10.260.50">
    <property type="match status" value="1"/>
</dbReference>
<evidence type="ECO:0000313" key="11">
    <source>
        <dbReference type="EMBL" id="TQV86379.1"/>
    </source>
</evidence>
<keyword evidence="11" id="KW-0808">Transferase</keyword>
<feature type="domain" description="Rhodanese" evidence="10">
    <location>
        <begin position="686"/>
        <end position="779"/>
    </location>
</feature>
<dbReference type="InterPro" id="IPR020578">
    <property type="entry name" value="Aminotrans_V_PyrdxlP_BS"/>
</dbReference>
<dbReference type="Gene3D" id="3.60.15.10">
    <property type="entry name" value="Ribonuclease Z/Hydroxyacylglutathione hydrolase-like"/>
    <property type="match status" value="1"/>
</dbReference>
<dbReference type="InterPro" id="IPR015424">
    <property type="entry name" value="PyrdxlP-dep_Trfase"/>
</dbReference>
<dbReference type="PROSITE" id="PS50206">
    <property type="entry name" value="RHODANESE_3"/>
    <property type="match status" value="1"/>
</dbReference>
<evidence type="ECO:0000256" key="5">
    <source>
        <dbReference type="ARBA" id="ARBA00022898"/>
    </source>
</evidence>
<accession>A0A545UAB0</accession>
<comment type="caution">
    <text evidence="11">The sequence shown here is derived from an EMBL/GenBank/DDBJ whole genome shotgun (WGS) entry which is preliminary data.</text>
</comment>
<dbReference type="OrthoDB" id="9808002at2"/>
<organism evidence="11 12">
    <name type="scientific">Aliikangiella coralliicola</name>
    <dbReference type="NCBI Taxonomy" id="2592383"/>
    <lineage>
        <taxon>Bacteria</taxon>
        <taxon>Pseudomonadati</taxon>
        <taxon>Pseudomonadota</taxon>
        <taxon>Gammaproteobacteria</taxon>
        <taxon>Oceanospirillales</taxon>
        <taxon>Pleioneaceae</taxon>
        <taxon>Aliikangiella</taxon>
    </lineage>
</organism>
<evidence type="ECO:0000313" key="12">
    <source>
        <dbReference type="Proteomes" id="UP000315439"/>
    </source>
</evidence>
<sequence>MHHDRLNEIYLDNNATTPVLEDAVKAAQDAMQTVYGNPSSTHVTGLRARYILDSTRDLAKEVVGAGRGNIIFLSGATEGIQTAIFSALIEIKRKISQQGNENYRYLLYGATEHKAVPNSLKHWNDILEIGAELVSIPVDNDGKLDYDFIEKHLSKTAMICTMAVNNETGVAQDLGALETLIRTHNASVPWMVDCVQALGKFELELAKTTIDYAPFSGHKIYAPKGIGMLYTREGAPLTPFIAGGGQESGLRSGTENLPGVAAFGAILKHINETECQLFKSHEVLAGFRNKIVETLKLAFPGIVFNMPFETSVPTTINFSVKDFPSKEILDLFDAAQIRVSSGSACSSGVTRSYVLDEMGLPAWQSESAIRMSFGPAVTEQEIDDACERILLASQALTQSCLMLNNLGVDIDSPRQEGLIQLKSGSACTWIYADSQSESMVVIDPVEELGERIEKFVHCQGYRVKAIVDTHSHADHESCRPMLQKLLQSQLSYDLKDYDELGWPMVSTQNVTLSDGQSVSAIQLSNNLVLAKLETPGHTSDSQSLLLGQSVDSQLKAEDVRFAFVGDTILIGGLGRTNFVSSSTSKMYDSLQTLCSVIGQSTLMCPSHDYNNEFATTVYAEEAGNALLHEVKSHLVEKSHFVKQKESLDKRLNDQVGHEILCGVVGKQCDSEGIHVMPEELQHFLKSHPQIRVLDVREAHEFHLFNDWDSLNLERAPENVPLSRLANFIGNNICSGDSEKQELLFVCRSGSRSAKVAETFRRLGFENARHISGGVALNCVACD</sequence>
<dbReference type="GO" id="GO:0046872">
    <property type="term" value="F:metal ion binding"/>
    <property type="evidence" value="ECO:0007669"/>
    <property type="project" value="UniProtKB-KW"/>
</dbReference>
<dbReference type="SMART" id="SM00450">
    <property type="entry name" value="RHOD"/>
    <property type="match status" value="1"/>
</dbReference>
<evidence type="ECO:0000256" key="4">
    <source>
        <dbReference type="ARBA" id="ARBA00022723"/>
    </source>
</evidence>
<dbReference type="SUPFAM" id="SSF56281">
    <property type="entry name" value="Metallo-hydrolase/oxidoreductase"/>
    <property type="match status" value="1"/>
</dbReference>
<comment type="similarity">
    <text evidence="2">Belongs to the class-V pyridoxal-phosphate-dependent aminotransferase family. NifS/IscS subfamily.</text>
</comment>
<name>A0A545UAB0_9GAMM</name>
<keyword evidence="11" id="KW-0032">Aminotransferase</keyword>
<keyword evidence="4" id="KW-0479">Metal-binding</keyword>
<comment type="catalytic activity">
    <reaction evidence="8">
        <text>(sulfur carrier)-H + L-cysteine = (sulfur carrier)-SH + L-alanine</text>
        <dbReference type="Rhea" id="RHEA:43892"/>
        <dbReference type="Rhea" id="RHEA-COMP:14737"/>
        <dbReference type="Rhea" id="RHEA-COMP:14739"/>
        <dbReference type="ChEBI" id="CHEBI:29917"/>
        <dbReference type="ChEBI" id="CHEBI:35235"/>
        <dbReference type="ChEBI" id="CHEBI:57972"/>
        <dbReference type="ChEBI" id="CHEBI:64428"/>
        <dbReference type="EC" id="2.8.1.7"/>
    </reaction>
</comment>
<dbReference type="SUPFAM" id="SSF53383">
    <property type="entry name" value="PLP-dependent transferases"/>
    <property type="match status" value="1"/>
</dbReference>
<dbReference type="InterPro" id="IPR015422">
    <property type="entry name" value="PyrdxlP-dep_Trfase_small"/>
</dbReference>
<comment type="cofactor">
    <cofactor evidence="1 9">
        <name>pyridoxal 5'-phosphate</name>
        <dbReference type="ChEBI" id="CHEBI:597326"/>
    </cofactor>
</comment>
<reference evidence="11 12" key="1">
    <citation type="submission" date="2019-07" db="EMBL/GenBank/DDBJ databases">
        <title>Draft genome for Aliikangiella sp. M105.</title>
        <authorList>
            <person name="Wang G."/>
        </authorList>
    </citation>
    <scope>NUCLEOTIDE SEQUENCE [LARGE SCALE GENOMIC DNA]</scope>
    <source>
        <strain evidence="11 12">M105</strain>
    </source>
</reference>
<dbReference type="InterPro" id="IPR036866">
    <property type="entry name" value="RibonucZ/Hydroxyglut_hydro"/>
</dbReference>
<dbReference type="SUPFAM" id="SSF52821">
    <property type="entry name" value="Rhodanese/Cell cycle control phosphatase"/>
    <property type="match status" value="1"/>
</dbReference>
<dbReference type="GO" id="GO:0008483">
    <property type="term" value="F:transaminase activity"/>
    <property type="evidence" value="ECO:0007669"/>
    <property type="project" value="UniProtKB-KW"/>
</dbReference>
<evidence type="ECO:0000256" key="9">
    <source>
        <dbReference type="RuleBase" id="RU004504"/>
    </source>
</evidence>
<keyword evidence="6" id="KW-0408">Iron</keyword>
<dbReference type="EC" id="2.8.1.7" evidence="3"/>
<evidence type="ECO:0000256" key="1">
    <source>
        <dbReference type="ARBA" id="ARBA00001933"/>
    </source>
</evidence>
<dbReference type="Proteomes" id="UP000315439">
    <property type="component" value="Unassembled WGS sequence"/>
</dbReference>
<dbReference type="InterPro" id="IPR001763">
    <property type="entry name" value="Rhodanese-like_dom"/>
</dbReference>
<dbReference type="PROSITE" id="PS00595">
    <property type="entry name" value="AA_TRANSFER_CLASS_5"/>
    <property type="match status" value="1"/>
</dbReference>
<dbReference type="GO" id="GO:0031071">
    <property type="term" value="F:cysteine desulfurase activity"/>
    <property type="evidence" value="ECO:0007669"/>
    <property type="project" value="UniProtKB-EC"/>
</dbReference>
<dbReference type="CDD" id="cd00158">
    <property type="entry name" value="RHOD"/>
    <property type="match status" value="1"/>
</dbReference>
<dbReference type="Gene3D" id="3.40.640.10">
    <property type="entry name" value="Type I PLP-dependent aspartate aminotransferase-like (Major domain)"/>
    <property type="match status" value="1"/>
</dbReference>
<evidence type="ECO:0000256" key="7">
    <source>
        <dbReference type="ARBA" id="ARBA00023014"/>
    </source>
</evidence>
<evidence type="ECO:0000259" key="10">
    <source>
        <dbReference type="PROSITE" id="PS50206"/>
    </source>
</evidence>
<gene>
    <name evidence="11" type="ORF">FLL46_15770</name>
</gene>